<reference evidence="1 2" key="1">
    <citation type="journal article" date="2013" name="Genome Announc.">
        <title>Draft Genome Sequence of Indibacter alkaliphilus Strain LW1T, Isolated from Lonar Lake, a Haloalkaline Lake in the Buldana District of Maharashtra, India.</title>
        <authorList>
            <person name="Singh A."/>
            <person name="Kumar Jangir P."/>
            <person name="Sharma R."/>
            <person name="Singh A."/>
            <person name="Kumar Pinnaka A."/>
            <person name="Shivaji S."/>
        </authorList>
    </citation>
    <scope>NUCLEOTIDE SEQUENCE [LARGE SCALE GENOMIC DNA]</scope>
    <source>
        <strain evidence="2">CCUG 57479 / KCTC 22604 / LW1</strain>
    </source>
</reference>
<dbReference type="Proteomes" id="UP000006073">
    <property type="component" value="Unassembled WGS sequence"/>
</dbReference>
<dbReference type="EMBL" id="ALWO02000030">
    <property type="protein sequence ID" value="EOZ97177.1"/>
    <property type="molecule type" value="Genomic_DNA"/>
</dbReference>
<gene>
    <name evidence="1" type="ORF">A33Q_1825</name>
</gene>
<accession>S2DDD0</accession>
<evidence type="ECO:0000313" key="1">
    <source>
        <dbReference type="EMBL" id="EOZ97177.1"/>
    </source>
</evidence>
<organism evidence="1 2">
    <name type="scientific">Indibacter alkaliphilus (strain CCUG 57479 / KCTC 22604 / LW1)</name>
    <dbReference type="NCBI Taxonomy" id="1189612"/>
    <lineage>
        <taxon>Bacteria</taxon>
        <taxon>Pseudomonadati</taxon>
        <taxon>Bacteroidota</taxon>
        <taxon>Cytophagia</taxon>
        <taxon>Cytophagales</taxon>
        <taxon>Cyclobacteriaceae</taxon>
    </lineage>
</organism>
<sequence>MNFSAPLLQLLFCLNDFIRAKHFYSFLMNLGKPLGQKRF</sequence>
<name>S2DDD0_INDAL</name>
<protein>
    <submittedName>
        <fullName evidence="1">Uncharacterized protein</fullName>
    </submittedName>
</protein>
<keyword evidence="2" id="KW-1185">Reference proteome</keyword>
<comment type="caution">
    <text evidence="1">The sequence shown here is derived from an EMBL/GenBank/DDBJ whole genome shotgun (WGS) entry which is preliminary data.</text>
</comment>
<evidence type="ECO:0000313" key="2">
    <source>
        <dbReference type="Proteomes" id="UP000006073"/>
    </source>
</evidence>
<dbReference type="AlphaFoldDB" id="S2DDD0"/>
<proteinExistence type="predicted"/>